<dbReference type="InterPro" id="IPR036397">
    <property type="entry name" value="RNaseH_sf"/>
</dbReference>
<evidence type="ECO:0000313" key="5">
    <source>
        <dbReference type="Proteomes" id="UP000029488"/>
    </source>
</evidence>
<evidence type="ECO:0000256" key="1">
    <source>
        <dbReference type="ARBA" id="ARBA00002286"/>
    </source>
</evidence>
<gene>
    <name evidence="4" type="ORF">LSJ_0724</name>
</gene>
<name>A0A089QHI4_9LACO</name>
<dbReference type="InterPro" id="IPR048020">
    <property type="entry name" value="Transpos_IS3"/>
</dbReference>
<dbReference type="InterPro" id="IPR001584">
    <property type="entry name" value="Integrase_cat-core"/>
</dbReference>
<dbReference type="InterPro" id="IPR050900">
    <property type="entry name" value="Transposase_IS3/IS150/IS904"/>
</dbReference>
<dbReference type="SUPFAM" id="SSF53098">
    <property type="entry name" value="Ribonuclease H-like"/>
    <property type="match status" value="1"/>
</dbReference>
<evidence type="ECO:0000256" key="2">
    <source>
        <dbReference type="SAM" id="Coils"/>
    </source>
</evidence>
<dbReference type="Pfam" id="PF01527">
    <property type="entry name" value="HTH_Tnp_1"/>
    <property type="match status" value="1"/>
</dbReference>
<dbReference type="KEGG" id="lsj:LSJ_0724"/>
<dbReference type="RefSeq" id="WP_080739321.1">
    <property type="nucleotide sequence ID" value="NZ_CP007646.1"/>
</dbReference>
<dbReference type="InterPro" id="IPR036388">
    <property type="entry name" value="WH-like_DNA-bd_sf"/>
</dbReference>
<dbReference type="EMBL" id="CP007646">
    <property type="protein sequence ID" value="AIR10416.1"/>
    <property type="molecule type" value="Genomic_DNA"/>
</dbReference>
<dbReference type="NCBIfam" id="NF033516">
    <property type="entry name" value="transpos_IS3"/>
    <property type="match status" value="1"/>
</dbReference>
<accession>A0A089QHI4</accession>
<proteinExistence type="predicted"/>
<keyword evidence="2" id="KW-0175">Coiled coil</keyword>
<evidence type="ECO:0000259" key="3">
    <source>
        <dbReference type="PROSITE" id="PS50994"/>
    </source>
</evidence>
<dbReference type="Pfam" id="PF00665">
    <property type="entry name" value="rve"/>
    <property type="match status" value="1"/>
</dbReference>
<dbReference type="GO" id="GO:0015074">
    <property type="term" value="P:DNA integration"/>
    <property type="evidence" value="ECO:0007669"/>
    <property type="project" value="InterPro"/>
</dbReference>
<comment type="function">
    <text evidence="1">Involved in the transposition of the insertion sequence.</text>
</comment>
<dbReference type="PROSITE" id="PS50994">
    <property type="entry name" value="INTEGRASE"/>
    <property type="match status" value="1"/>
</dbReference>
<reference evidence="4 5" key="1">
    <citation type="journal article" date="2014" name="BMC Genomics">
        <title>Unusual genome complexity in Lactobacillus salivarius JCM1046.</title>
        <authorList>
            <person name="Raftis E.J."/>
            <person name="Forde B.M."/>
            <person name="Claesson M.J."/>
            <person name="O'Toole P.W."/>
        </authorList>
    </citation>
    <scope>NUCLEOTIDE SEQUENCE [LARGE SCALE GENOMIC DNA]</scope>
    <source>
        <strain evidence="4 5">JCM1046</strain>
    </source>
</reference>
<dbReference type="GO" id="GO:0006313">
    <property type="term" value="P:DNA transposition"/>
    <property type="evidence" value="ECO:0007669"/>
    <property type="project" value="InterPro"/>
</dbReference>
<organism evidence="4 5">
    <name type="scientific">Ligilactobacillus salivarius</name>
    <dbReference type="NCBI Taxonomy" id="1624"/>
    <lineage>
        <taxon>Bacteria</taxon>
        <taxon>Bacillati</taxon>
        <taxon>Bacillota</taxon>
        <taxon>Bacilli</taxon>
        <taxon>Lactobacillales</taxon>
        <taxon>Lactobacillaceae</taxon>
        <taxon>Ligilactobacillus</taxon>
    </lineage>
</organism>
<dbReference type="GO" id="GO:0043565">
    <property type="term" value="F:sequence-specific DNA binding"/>
    <property type="evidence" value="ECO:0007669"/>
    <property type="project" value="InterPro"/>
</dbReference>
<dbReference type="InterPro" id="IPR010921">
    <property type="entry name" value="Trp_repressor/repl_initiator"/>
</dbReference>
<dbReference type="InterPro" id="IPR002514">
    <property type="entry name" value="Transposase_8"/>
</dbReference>
<dbReference type="Pfam" id="PF13276">
    <property type="entry name" value="HTH_21"/>
    <property type="match status" value="1"/>
</dbReference>
<evidence type="ECO:0000313" key="4">
    <source>
        <dbReference type="EMBL" id="AIR10416.1"/>
    </source>
</evidence>
<dbReference type="GO" id="GO:0004803">
    <property type="term" value="F:transposase activity"/>
    <property type="evidence" value="ECO:0007669"/>
    <property type="project" value="InterPro"/>
</dbReference>
<sequence>MTKYTQKFKLDLIQEYLDTGCSQRCLENKYSLPKDTLKKWWTVYNLKGPEGLKLRHFKRKFTVDFKLRVINYYLNNDVSMSKVAASHNLLCSQISIWLKLFMEGGSEALKPKKKGRPSKMSKMTKKDARKILKKESDEIAALKSELRQVKMERDILKKSLTLFGPSKPRRKTIIVDQIRVDQQNLPKKERYGIGELLKTIDLKRPTYYDERKRIINKNDKYADVKVVIKEIAEKGKWRGSYTYGYRRIMPLLEKAGYHMAEATLRRLMNELGVQPAMYNRRKNNHYSSYKGTVGKVADNLLNQTFDATSPFTVLHTDVSQVRLGDSTWAYMSVILDQATKEVLAASVSQNPNKLLIMDTLSQLEDNLPNNFNPIIHSDQGWHYQLEYYREKIDSLGLIQSMSRKGNCLDNAPMESFFHLFKVESQPEIKKCKSISQFTQFFNKYVNWYNNDRISNKTKNMSPVDYRTHILAA</sequence>
<feature type="domain" description="Integrase catalytic" evidence="3">
    <location>
        <begin position="306"/>
        <end position="470"/>
    </location>
</feature>
<dbReference type="SUPFAM" id="SSF48295">
    <property type="entry name" value="TrpR-like"/>
    <property type="match status" value="1"/>
</dbReference>
<dbReference type="Gene3D" id="3.30.420.10">
    <property type="entry name" value="Ribonuclease H-like superfamily/Ribonuclease H"/>
    <property type="match status" value="1"/>
</dbReference>
<dbReference type="PANTHER" id="PTHR46889:SF4">
    <property type="entry name" value="TRANSPOSASE INSO FOR INSERTION SEQUENCE ELEMENT IS911B-RELATED"/>
    <property type="match status" value="1"/>
</dbReference>
<feature type="coiled-coil region" evidence="2">
    <location>
        <begin position="125"/>
        <end position="159"/>
    </location>
</feature>
<dbReference type="InterPro" id="IPR025948">
    <property type="entry name" value="HTH-like_dom"/>
</dbReference>
<protein>
    <submittedName>
        <fullName evidence="4">Transposase ISLasa1b, IS1223 family</fullName>
    </submittedName>
</protein>
<dbReference type="PANTHER" id="PTHR46889">
    <property type="entry name" value="TRANSPOSASE INSF FOR INSERTION SEQUENCE IS3B-RELATED"/>
    <property type="match status" value="1"/>
</dbReference>
<dbReference type="Proteomes" id="UP000029488">
    <property type="component" value="Chromosome"/>
</dbReference>
<dbReference type="Gene3D" id="1.10.10.10">
    <property type="entry name" value="Winged helix-like DNA-binding domain superfamily/Winged helix DNA-binding domain"/>
    <property type="match status" value="2"/>
</dbReference>
<dbReference type="InterPro" id="IPR012337">
    <property type="entry name" value="RNaseH-like_sf"/>
</dbReference>
<dbReference type="Pfam" id="PF13333">
    <property type="entry name" value="rve_2"/>
    <property type="match status" value="1"/>
</dbReference>
<dbReference type="AlphaFoldDB" id="A0A089QHI4"/>